<dbReference type="InterPro" id="IPR000980">
    <property type="entry name" value="SH2"/>
</dbReference>
<dbReference type="SMART" id="SM00252">
    <property type="entry name" value="SH2"/>
    <property type="match status" value="1"/>
</dbReference>
<evidence type="ECO:0000313" key="4">
    <source>
        <dbReference type="EMBL" id="CAF1055912.1"/>
    </source>
</evidence>
<dbReference type="PANTHER" id="PTHR19969">
    <property type="entry name" value="SH2-SH3 ADAPTOR PROTEIN-RELATED"/>
    <property type="match status" value="1"/>
</dbReference>
<dbReference type="AlphaFoldDB" id="A0A814KYD9"/>
<dbReference type="GO" id="GO:0005737">
    <property type="term" value="C:cytoplasm"/>
    <property type="evidence" value="ECO:0007669"/>
    <property type="project" value="TreeGrafter"/>
</dbReference>
<protein>
    <recommendedName>
        <fullName evidence="3">SH2 domain-containing protein</fullName>
    </recommendedName>
</protein>
<name>A0A814KYD9_ADIRI</name>
<comment type="caution">
    <text evidence="4">The sequence shown here is derived from an EMBL/GenBank/DDBJ whole genome shotgun (WGS) entry which is preliminary data.</text>
</comment>
<dbReference type="GO" id="GO:0007167">
    <property type="term" value="P:enzyme-linked receptor protein signaling pathway"/>
    <property type="evidence" value="ECO:0007669"/>
    <property type="project" value="TreeGrafter"/>
</dbReference>
<keyword evidence="5" id="KW-1185">Reference proteome</keyword>
<accession>A0A814KYD9</accession>
<dbReference type="InterPro" id="IPR051184">
    <property type="entry name" value="Tyrosine-phos_adapter"/>
</dbReference>
<dbReference type="GO" id="GO:0030971">
    <property type="term" value="F:receptor tyrosine kinase binding"/>
    <property type="evidence" value="ECO:0007669"/>
    <property type="project" value="TreeGrafter"/>
</dbReference>
<gene>
    <name evidence="4" type="ORF">XAT740_LOCUS16021</name>
</gene>
<dbReference type="Pfam" id="PF00017">
    <property type="entry name" value="SH2"/>
    <property type="match status" value="1"/>
</dbReference>
<evidence type="ECO:0000256" key="1">
    <source>
        <dbReference type="ARBA" id="ARBA00022999"/>
    </source>
</evidence>
<dbReference type="PROSITE" id="PS50001">
    <property type="entry name" value="SH2"/>
    <property type="match status" value="1"/>
</dbReference>
<dbReference type="Proteomes" id="UP000663828">
    <property type="component" value="Unassembled WGS sequence"/>
</dbReference>
<evidence type="ECO:0000259" key="3">
    <source>
        <dbReference type="PROSITE" id="PS50001"/>
    </source>
</evidence>
<reference evidence="4" key="1">
    <citation type="submission" date="2021-02" db="EMBL/GenBank/DDBJ databases">
        <authorList>
            <person name="Nowell W R."/>
        </authorList>
    </citation>
    <scope>NUCLEOTIDE SEQUENCE</scope>
</reference>
<evidence type="ECO:0000313" key="5">
    <source>
        <dbReference type="Proteomes" id="UP000663828"/>
    </source>
</evidence>
<dbReference type="Gene3D" id="3.30.505.10">
    <property type="entry name" value="SH2 domain"/>
    <property type="match status" value="1"/>
</dbReference>
<dbReference type="PANTHER" id="PTHR19969:SF5">
    <property type="entry name" value="CRK-LIKE PROTEIN"/>
    <property type="match status" value="1"/>
</dbReference>
<dbReference type="InterPro" id="IPR036860">
    <property type="entry name" value="SH2_dom_sf"/>
</dbReference>
<organism evidence="4 5">
    <name type="scientific">Adineta ricciae</name>
    <name type="common">Rotifer</name>
    <dbReference type="NCBI Taxonomy" id="249248"/>
    <lineage>
        <taxon>Eukaryota</taxon>
        <taxon>Metazoa</taxon>
        <taxon>Spiralia</taxon>
        <taxon>Gnathifera</taxon>
        <taxon>Rotifera</taxon>
        <taxon>Eurotatoria</taxon>
        <taxon>Bdelloidea</taxon>
        <taxon>Adinetida</taxon>
        <taxon>Adinetidae</taxon>
        <taxon>Adineta</taxon>
    </lineage>
</organism>
<dbReference type="GO" id="GO:0016477">
    <property type="term" value="P:cell migration"/>
    <property type="evidence" value="ECO:0007669"/>
    <property type="project" value="TreeGrafter"/>
</dbReference>
<keyword evidence="1 2" id="KW-0727">SH2 domain</keyword>
<dbReference type="SUPFAM" id="SSF55550">
    <property type="entry name" value="SH2 domain"/>
    <property type="match status" value="1"/>
</dbReference>
<dbReference type="EMBL" id="CAJNOR010001010">
    <property type="protein sequence ID" value="CAF1055912.1"/>
    <property type="molecule type" value="Genomic_DNA"/>
</dbReference>
<dbReference type="PRINTS" id="PR00401">
    <property type="entry name" value="SH2DOMAIN"/>
</dbReference>
<dbReference type="CDD" id="cd00173">
    <property type="entry name" value="SH2"/>
    <property type="match status" value="1"/>
</dbReference>
<proteinExistence type="predicted"/>
<dbReference type="GO" id="GO:0035591">
    <property type="term" value="F:signaling adaptor activity"/>
    <property type="evidence" value="ECO:0007669"/>
    <property type="project" value="TreeGrafter"/>
</dbReference>
<feature type="domain" description="SH2" evidence="3">
    <location>
        <begin position="26"/>
        <end position="133"/>
    </location>
</feature>
<evidence type="ECO:0000256" key="2">
    <source>
        <dbReference type="PROSITE-ProRule" id="PRU00191"/>
    </source>
</evidence>
<sequence>MGLTESFALYVTQNERDSTQLTVNPWFVGTCSNRHDAGRILESCRTIENGNFLVRKSENSDTQYAITLWFDKQVTHVRINQVDGKQYQLEYNSNANLSVPVFPTIEGLIKFYTEHEMKLTGHCQGFVKLKFNPNLFKD</sequence>